<evidence type="ECO:0000256" key="1">
    <source>
        <dbReference type="ARBA" id="ARBA00022676"/>
    </source>
</evidence>
<name>A0ABM7RKT0_9BACT</name>
<dbReference type="PANTHER" id="PTHR11927">
    <property type="entry name" value="GALACTOSIDE 2-L-FUCOSYLTRANSFERASE"/>
    <property type="match status" value="1"/>
</dbReference>
<dbReference type="Pfam" id="PF01531">
    <property type="entry name" value="Glyco_transf_11"/>
    <property type="match status" value="1"/>
</dbReference>
<dbReference type="InterPro" id="IPR002516">
    <property type="entry name" value="Glyco_trans_11"/>
</dbReference>
<dbReference type="EMBL" id="AP024702">
    <property type="protein sequence ID" value="BCX48327.1"/>
    <property type="molecule type" value="Genomic_DNA"/>
</dbReference>
<reference evidence="3 4" key="1">
    <citation type="submission" date="2021-06" db="EMBL/GenBank/DDBJ databases">
        <title>Complete genome of Haloferula helveola possessing various polysaccharide degrading enzymes.</title>
        <authorList>
            <person name="Takami H."/>
            <person name="Huang C."/>
            <person name="Hamasaki K."/>
        </authorList>
    </citation>
    <scope>NUCLEOTIDE SEQUENCE [LARGE SCALE GENOMIC DNA]</scope>
    <source>
        <strain evidence="3 4">CN-1</strain>
    </source>
</reference>
<protein>
    <submittedName>
        <fullName evidence="3">Alpha-12-fucosyltransferase glycosyltransferase family 11</fullName>
    </submittedName>
</protein>
<dbReference type="Proteomes" id="UP001374893">
    <property type="component" value="Chromosome"/>
</dbReference>
<organism evidence="3 4">
    <name type="scientific">Haloferula helveola</name>
    <dbReference type="NCBI Taxonomy" id="490095"/>
    <lineage>
        <taxon>Bacteria</taxon>
        <taxon>Pseudomonadati</taxon>
        <taxon>Verrucomicrobiota</taxon>
        <taxon>Verrucomicrobiia</taxon>
        <taxon>Verrucomicrobiales</taxon>
        <taxon>Verrucomicrobiaceae</taxon>
        <taxon>Haloferula</taxon>
    </lineage>
</organism>
<keyword evidence="1" id="KW-0328">Glycosyltransferase</keyword>
<keyword evidence="4" id="KW-1185">Reference proteome</keyword>
<proteinExistence type="predicted"/>
<evidence type="ECO:0000313" key="4">
    <source>
        <dbReference type="Proteomes" id="UP001374893"/>
    </source>
</evidence>
<dbReference type="PANTHER" id="PTHR11927:SF9">
    <property type="entry name" value="L-FUCOSYLTRANSFERASE"/>
    <property type="match status" value="1"/>
</dbReference>
<keyword evidence="2" id="KW-0808">Transferase</keyword>
<accession>A0ABM7RKT0</accession>
<dbReference type="CDD" id="cd11301">
    <property type="entry name" value="Fut1_Fut2_like"/>
    <property type="match status" value="1"/>
</dbReference>
<evidence type="ECO:0000256" key="2">
    <source>
        <dbReference type="ARBA" id="ARBA00022679"/>
    </source>
</evidence>
<evidence type="ECO:0000313" key="3">
    <source>
        <dbReference type="EMBL" id="BCX48327.1"/>
    </source>
</evidence>
<gene>
    <name evidence="3" type="primary">fucT2</name>
    <name evidence="3" type="ORF">HAHE_22350</name>
</gene>
<sequence>MIRVVMLGRTGNSLFQYALGRVLAKRHRVPLVMDGSWFNRAGWRNVSCLKRLPLKVTLRRRFSVTSRALNRWTGKHPWEWDEVPVLKEPVGVSRFDQAFLDAPSSCVLMGYFQSPKYFEGLETELREDLEMSDLEWSDATRLLADRMSCGNSVAVHVRRTDFVGRREFDVCGASYYRRAMNRLRAASEGLRFHLFSDDPAWCAGNLAGGDVEIAHIPGTGSDPLHDLYLMSLARHHVISNSSYSWWGAWLGKKAGQQVLCPDRWFGGDIEAPIEDKLCSGWQTVPTDG</sequence>